<evidence type="ECO:0000259" key="3">
    <source>
        <dbReference type="Pfam" id="PF02899"/>
    </source>
</evidence>
<dbReference type="RefSeq" id="WP_212007192.1">
    <property type="nucleotide sequence ID" value="NZ_JAAFYZ010000003.1"/>
</dbReference>
<sequence>MTEIDSGAWCWQVHRYDLSRPGGELMELVARFAPDLPSWIRVRGVEDGQRFVVGPNGLPDLRINECLGSAKWRNLGERTRVSYTYSVVVWLNFLMARGADWWQATEDDAEEFVFWRMTDPANERRIAANSFSRDLAGLKKFYARMGKIHGVADPFEDIEAPRAARQENVKWLDPAGYRRWRDLGVRGMGLDGCVDGWWRGRNEERDAAFCDGLFGTGLRVSEWASVVLPELPRFEPRRGYYTCLLADACAKGGYGHAYWLPQAPMKAALGYVEGPRAAAVRRAQAAGRYERLDGLREVSVAGLSSVTMTGPRGGTVKRAWNDVGPRTRLRLFRRTETGLEPLALWLNEDGLPRDGRGWQHTFDVANERIAALGLTSFSATAHILRHSCALKWYSIGKLVFTSKLGHLDERERADFREQFGDTWHLVQTMLGHRSVETTKNTYLEPFRTLDVEILLAHADDFPIDQVMAAAFADHPRVRTDPLAAA</sequence>
<feature type="domain" description="Integrase SAM-like N-terminal" evidence="3">
    <location>
        <begin position="73"/>
        <end position="143"/>
    </location>
</feature>
<name>A0ABS5KH25_9ACTN</name>
<comment type="caution">
    <text evidence="4">The sequence shown here is derived from an EMBL/GenBank/DDBJ whole genome shotgun (WGS) entry which is preliminary data.</text>
</comment>
<proteinExistence type="predicted"/>
<gene>
    <name evidence="4" type="ORF">KGQ19_01460</name>
</gene>
<evidence type="ECO:0000256" key="2">
    <source>
        <dbReference type="ARBA" id="ARBA00023172"/>
    </source>
</evidence>
<accession>A0ABS5KH25</accession>
<evidence type="ECO:0000313" key="5">
    <source>
        <dbReference type="Proteomes" id="UP000730482"/>
    </source>
</evidence>
<dbReference type="Proteomes" id="UP000730482">
    <property type="component" value="Unassembled WGS sequence"/>
</dbReference>
<organism evidence="4 5">
    <name type="scientific">Catenulispora pinistramenti</name>
    <dbReference type="NCBI Taxonomy" id="2705254"/>
    <lineage>
        <taxon>Bacteria</taxon>
        <taxon>Bacillati</taxon>
        <taxon>Actinomycetota</taxon>
        <taxon>Actinomycetes</taxon>
        <taxon>Catenulisporales</taxon>
        <taxon>Catenulisporaceae</taxon>
        <taxon>Catenulispora</taxon>
    </lineage>
</organism>
<keyword evidence="1" id="KW-0238">DNA-binding</keyword>
<dbReference type="Gene3D" id="1.10.443.10">
    <property type="entry name" value="Intergrase catalytic core"/>
    <property type="match status" value="1"/>
</dbReference>
<dbReference type="Pfam" id="PF02899">
    <property type="entry name" value="Phage_int_SAM_1"/>
    <property type="match status" value="1"/>
</dbReference>
<dbReference type="Gene3D" id="1.10.150.130">
    <property type="match status" value="1"/>
</dbReference>
<dbReference type="EMBL" id="JAAFYZ010000003">
    <property type="protein sequence ID" value="MBS2545528.1"/>
    <property type="molecule type" value="Genomic_DNA"/>
</dbReference>
<dbReference type="InterPro" id="IPR010998">
    <property type="entry name" value="Integrase_recombinase_N"/>
</dbReference>
<reference evidence="4 5" key="1">
    <citation type="submission" date="2020-02" db="EMBL/GenBank/DDBJ databases">
        <title>Acidophilic actinobacteria isolated from forest soil.</title>
        <authorList>
            <person name="Golinska P."/>
        </authorList>
    </citation>
    <scope>NUCLEOTIDE SEQUENCE [LARGE SCALE GENOMIC DNA]</scope>
    <source>
        <strain evidence="4 5">NL8</strain>
    </source>
</reference>
<dbReference type="SUPFAM" id="SSF56349">
    <property type="entry name" value="DNA breaking-rejoining enzymes"/>
    <property type="match status" value="1"/>
</dbReference>
<evidence type="ECO:0000256" key="1">
    <source>
        <dbReference type="ARBA" id="ARBA00023125"/>
    </source>
</evidence>
<keyword evidence="5" id="KW-1185">Reference proteome</keyword>
<dbReference type="SUPFAM" id="SSF47823">
    <property type="entry name" value="lambda integrase-like, N-terminal domain"/>
    <property type="match status" value="1"/>
</dbReference>
<keyword evidence="2" id="KW-0233">DNA recombination</keyword>
<evidence type="ECO:0000313" key="4">
    <source>
        <dbReference type="EMBL" id="MBS2545528.1"/>
    </source>
</evidence>
<dbReference type="InterPro" id="IPR004107">
    <property type="entry name" value="Integrase_SAM-like_N"/>
</dbReference>
<protein>
    <submittedName>
        <fullName evidence="4">Site-specific integrase</fullName>
    </submittedName>
</protein>
<dbReference type="InterPro" id="IPR013762">
    <property type="entry name" value="Integrase-like_cat_sf"/>
</dbReference>
<dbReference type="InterPro" id="IPR011010">
    <property type="entry name" value="DNA_brk_join_enz"/>
</dbReference>